<evidence type="ECO:0000256" key="1">
    <source>
        <dbReference type="SAM" id="MobiDB-lite"/>
    </source>
</evidence>
<evidence type="ECO:0000313" key="3">
    <source>
        <dbReference type="Proteomes" id="UP000236161"/>
    </source>
</evidence>
<dbReference type="STRING" id="1088818.A0A2I0AVZ9"/>
<gene>
    <name evidence="2" type="ORF">AXF42_Ash011849</name>
</gene>
<dbReference type="EMBL" id="KZ451944">
    <property type="protein sequence ID" value="PKA59725.1"/>
    <property type="molecule type" value="Genomic_DNA"/>
</dbReference>
<feature type="region of interest" description="Disordered" evidence="1">
    <location>
        <begin position="93"/>
        <end position="117"/>
    </location>
</feature>
<evidence type="ECO:0000313" key="2">
    <source>
        <dbReference type="EMBL" id="PKA59725.1"/>
    </source>
</evidence>
<dbReference type="PANTHER" id="PTHR33384:SF27">
    <property type="entry name" value="OS05G0102500 PROTEIN"/>
    <property type="match status" value="1"/>
</dbReference>
<dbReference type="AlphaFoldDB" id="A0A2I0AVZ9"/>
<reference evidence="2 3" key="1">
    <citation type="journal article" date="2017" name="Nature">
        <title>The Apostasia genome and the evolution of orchids.</title>
        <authorList>
            <person name="Zhang G.Q."/>
            <person name="Liu K.W."/>
            <person name="Li Z."/>
            <person name="Lohaus R."/>
            <person name="Hsiao Y.Y."/>
            <person name="Niu S.C."/>
            <person name="Wang J.Y."/>
            <person name="Lin Y.C."/>
            <person name="Xu Q."/>
            <person name="Chen L.J."/>
            <person name="Yoshida K."/>
            <person name="Fujiwara S."/>
            <person name="Wang Z.W."/>
            <person name="Zhang Y.Q."/>
            <person name="Mitsuda N."/>
            <person name="Wang M."/>
            <person name="Liu G.H."/>
            <person name="Pecoraro L."/>
            <person name="Huang H.X."/>
            <person name="Xiao X.J."/>
            <person name="Lin M."/>
            <person name="Wu X.Y."/>
            <person name="Wu W.L."/>
            <person name="Chen Y.Y."/>
            <person name="Chang S.B."/>
            <person name="Sakamoto S."/>
            <person name="Ohme-Takagi M."/>
            <person name="Yagi M."/>
            <person name="Zeng S.J."/>
            <person name="Shen C.Y."/>
            <person name="Yeh C.M."/>
            <person name="Luo Y.B."/>
            <person name="Tsai W.C."/>
            <person name="Van de Peer Y."/>
            <person name="Liu Z.J."/>
        </authorList>
    </citation>
    <scope>NUCLEOTIDE SEQUENCE [LARGE SCALE GENOMIC DNA]</scope>
    <source>
        <strain evidence="3">cv. Shenzhen</strain>
        <tissue evidence="2">Stem</tissue>
    </source>
</reference>
<organism evidence="2 3">
    <name type="scientific">Apostasia shenzhenica</name>
    <dbReference type="NCBI Taxonomy" id="1088818"/>
    <lineage>
        <taxon>Eukaryota</taxon>
        <taxon>Viridiplantae</taxon>
        <taxon>Streptophyta</taxon>
        <taxon>Embryophyta</taxon>
        <taxon>Tracheophyta</taxon>
        <taxon>Spermatophyta</taxon>
        <taxon>Magnoliopsida</taxon>
        <taxon>Liliopsida</taxon>
        <taxon>Asparagales</taxon>
        <taxon>Orchidaceae</taxon>
        <taxon>Apostasioideae</taxon>
        <taxon>Apostasia</taxon>
    </lineage>
</organism>
<proteinExistence type="predicted"/>
<accession>A0A2I0AVZ9</accession>
<name>A0A2I0AVZ9_9ASPA</name>
<dbReference type="PANTHER" id="PTHR33384">
    <property type="entry name" value="EXPRESSED PROTEIN"/>
    <property type="match status" value="1"/>
</dbReference>
<keyword evidence="3" id="KW-1185">Reference proteome</keyword>
<protein>
    <submittedName>
        <fullName evidence="2">Uncharacterized protein</fullName>
    </submittedName>
</protein>
<sequence length="144" mass="15445">MAELTCPQPHKVPMVPNFMEGLGKLYPLPKSILPKHIGSTRLEVFSIILNKDDLKSEPEWGSPKGFFCGSPPLRSHNPLVRDAQFNQQTQFLASSLSSSGAPKHSTRASAPPSCGSFSGSPKVRIEGFACGKSGSPCIFPTFAS</sequence>
<dbReference type="Proteomes" id="UP000236161">
    <property type="component" value="Unassembled WGS sequence"/>
</dbReference>
<dbReference type="OrthoDB" id="1917254at2759"/>